<reference evidence="1 2" key="1">
    <citation type="submission" date="2019-03" db="EMBL/GenBank/DDBJ databases">
        <title>Single cell metagenomics reveals metabolic interactions within the superorganism composed of flagellate Streblomastix strix and complex community of Bacteroidetes bacteria on its surface.</title>
        <authorList>
            <person name="Treitli S.C."/>
            <person name="Kolisko M."/>
            <person name="Husnik F."/>
            <person name="Keeling P."/>
            <person name="Hampl V."/>
        </authorList>
    </citation>
    <scope>NUCLEOTIDE SEQUENCE [LARGE SCALE GENOMIC DNA]</scope>
    <source>
        <strain evidence="1">ST1C</strain>
    </source>
</reference>
<evidence type="ECO:0000313" key="1">
    <source>
        <dbReference type="EMBL" id="KAA6363101.1"/>
    </source>
</evidence>
<evidence type="ECO:0000313" key="2">
    <source>
        <dbReference type="Proteomes" id="UP000324800"/>
    </source>
</evidence>
<dbReference type="Proteomes" id="UP000324800">
    <property type="component" value="Unassembled WGS sequence"/>
</dbReference>
<organism evidence="1 2">
    <name type="scientific">Streblomastix strix</name>
    <dbReference type="NCBI Taxonomy" id="222440"/>
    <lineage>
        <taxon>Eukaryota</taxon>
        <taxon>Metamonada</taxon>
        <taxon>Preaxostyla</taxon>
        <taxon>Oxymonadida</taxon>
        <taxon>Streblomastigidae</taxon>
        <taxon>Streblomastix</taxon>
    </lineage>
</organism>
<name>A0A5J4TZK5_9EUKA</name>
<comment type="caution">
    <text evidence="1">The sequence shown here is derived from an EMBL/GenBank/DDBJ whole genome shotgun (WGS) entry which is preliminary data.</text>
</comment>
<dbReference type="EMBL" id="SNRW01023325">
    <property type="protein sequence ID" value="KAA6363101.1"/>
    <property type="molecule type" value="Genomic_DNA"/>
</dbReference>
<protein>
    <submittedName>
        <fullName evidence="1">Uncharacterized protein</fullName>
    </submittedName>
</protein>
<sequence>MEMSGKQGNTSAETGKKIEKNNGLLTTQYLAEITTFLDERFEQSIGNVDERGLSMSVGHQISVQLRFRDREIGQIPNFYTHREIHYAPVGKSFGISMAARTFAKTIQISIDRVRINSLHQAQLVFPLQTAALFAKCHQFLVV</sequence>
<dbReference type="OrthoDB" id="420169at2759"/>
<accession>A0A5J4TZK5</accession>
<proteinExistence type="predicted"/>
<dbReference type="AlphaFoldDB" id="A0A5J4TZK5"/>
<gene>
    <name evidence="1" type="ORF">EZS28_041372</name>
</gene>